<dbReference type="Gene3D" id="3.30.1330.40">
    <property type="entry name" value="RutC-like"/>
    <property type="match status" value="1"/>
</dbReference>
<evidence type="ECO:0000313" key="2">
    <source>
        <dbReference type="Proteomes" id="UP000235803"/>
    </source>
</evidence>
<dbReference type="AlphaFoldDB" id="A0A2N7TYJ1"/>
<organism evidence="1 2">
    <name type="scientific">Billgrantia endophytica</name>
    <dbReference type="NCBI Taxonomy" id="2033802"/>
    <lineage>
        <taxon>Bacteria</taxon>
        <taxon>Pseudomonadati</taxon>
        <taxon>Pseudomonadota</taxon>
        <taxon>Gammaproteobacteria</taxon>
        <taxon>Oceanospirillales</taxon>
        <taxon>Halomonadaceae</taxon>
        <taxon>Billgrantia</taxon>
    </lineage>
</organism>
<dbReference type="PANTHER" id="PTHR47328">
    <property type="match status" value="1"/>
</dbReference>
<accession>A0A2N7TYJ1</accession>
<reference evidence="1 2" key="1">
    <citation type="submission" date="2018-01" db="EMBL/GenBank/DDBJ databases">
        <title>Halomonas endophytica sp. nov., isolated from storage liquid in the stems of Populus euphratica.</title>
        <authorList>
            <person name="Chen C."/>
        </authorList>
    </citation>
    <scope>NUCLEOTIDE SEQUENCE [LARGE SCALE GENOMIC DNA]</scope>
    <source>
        <strain evidence="1 2">MC28</strain>
    </source>
</reference>
<dbReference type="EMBL" id="PNRF01000037">
    <property type="protein sequence ID" value="PMR73215.1"/>
    <property type="molecule type" value="Genomic_DNA"/>
</dbReference>
<comment type="caution">
    <text evidence="1">The sequence shown here is derived from an EMBL/GenBank/DDBJ whole genome shotgun (WGS) entry which is preliminary data.</text>
</comment>
<dbReference type="InterPro" id="IPR035959">
    <property type="entry name" value="RutC-like_sf"/>
</dbReference>
<dbReference type="InterPro" id="IPR006175">
    <property type="entry name" value="YjgF/YER057c/UK114"/>
</dbReference>
<dbReference type="CDD" id="cd06150">
    <property type="entry name" value="YjgF_YER057c_UK114_like_2"/>
    <property type="match status" value="1"/>
</dbReference>
<keyword evidence="2" id="KW-1185">Reference proteome</keyword>
<dbReference type="Pfam" id="PF01042">
    <property type="entry name" value="Ribonuc_L-PSP"/>
    <property type="match status" value="1"/>
</dbReference>
<sequence length="124" mass="13249">MAIIRHDTKARMSRSVIHNGIAYLCGQVAGPEARQGDITAQTGSMLARVDELLKEIGSDREHLLTATIYLKDGHDFAAMNAVWDAWVPTGHAPARTCVCAPMPADDLKVEITVTAAVVSDHGVG</sequence>
<evidence type="ECO:0000313" key="1">
    <source>
        <dbReference type="EMBL" id="PMR73215.1"/>
    </source>
</evidence>
<dbReference type="Proteomes" id="UP000235803">
    <property type="component" value="Unassembled WGS sequence"/>
</dbReference>
<dbReference type="RefSeq" id="WP_102654737.1">
    <property type="nucleotide sequence ID" value="NZ_PNRF01000037.1"/>
</dbReference>
<proteinExistence type="predicted"/>
<dbReference type="SUPFAM" id="SSF55298">
    <property type="entry name" value="YjgF-like"/>
    <property type="match status" value="1"/>
</dbReference>
<dbReference type="OrthoDB" id="6899345at2"/>
<gene>
    <name evidence="1" type="ORF">C1H69_17885</name>
</gene>
<evidence type="ECO:0008006" key="3">
    <source>
        <dbReference type="Google" id="ProtNLM"/>
    </source>
</evidence>
<dbReference type="PANTHER" id="PTHR47328:SF1">
    <property type="entry name" value="RUTC FAMILY PROTEIN YOAB"/>
    <property type="match status" value="1"/>
</dbReference>
<name>A0A2N7TYJ1_9GAMM</name>
<dbReference type="InterPro" id="IPR035709">
    <property type="entry name" value="YoaB-like"/>
</dbReference>
<protein>
    <recommendedName>
        <fullName evidence="3">RidA family protein</fullName>
    </recommendedName>
</protein>